<sequence length="135" mass="15202">MGAICDFATGAPDPGPSQSFSIREFLELEDGRLVVTRELGFSLSSVRELVELEDGRRVVLENAAPIRTGLTPDKIRQNALNLALADDDLPQDEHPWEWLARRAREQGIDVTADELGALQYEVFLTKRLREWLETP</sequence>
<dbReference type="RefSeq" id="WP_012873484.1">
    <property type="nucleotide sequence ID" value="NC_013524.1"/>
</dbReference>
<organism evidence="1 2">
    <name type="scientific">Sphaerobacter thermophilus (strain ATCC 49802 / DSM 20745 / KCCM 41009 / NCIMB 13125 / S 6022)</name>
    <dbReference type="NCBI Taxonomy" id="479434"/>
    <lineage>
        <taxon>Bacteria</taxon>
        <taxon>Pseudomonadati</taxon>
        <taxon>Thermomicrobiota</taxon>
        <taxon>Thermomicrobia</taxon>
        <taxon>Sphaerobacterales</taxon>
        <taxon>Sphaerobacterineae</taxon>
        <taxon>Sphaerobacteraceae</taxon>
        <taxon>Sphaerobacter</taxon>
    </lineage>
</organism>
<dbReference type="EMBL" id="CP001824">
    <property type="protein sequence ID" value="ACZ40449.1"/>
    <property type="molecule type" value="Genomic_DNA"/>
</dbReference>
<dbReference type="KEGG" id="sti:Sthe_3047"/>
<proteinExistence type="predicted"/>
<keyword evidence="2" id="KW-1185">Reference proteome</keyword>
<gene>
    <name evidence="1" type="ordered locus">Sthe_3047</name>
</gene>
<reference evidence="1 2" key="2">
    <citation type="journal article" date="2010" name="Stand. Genomic Sci.">
        <title>Complete genome sequence of Desulfohalobium retbaense type strain (HR(100)).</title>
        <authorList>
            <person name="Spring S."/>
            <person name="Nolan M."/>
            <person name="Lapidus A."/>
            <person name="Glavina Del Rio T."/>
            <person name="Copeland A."/>
            <person name="Tice H."/>
            <person name="Cheng J.F."/>
            <person name="Lucas S."/>
            <person name="Land M."/>
            <person name="Chen F."/>
            <person name="Bruce D."/>
            <person name="Goodwin L."/>
            <person name="Pitluck S."/>
            <person name="Ivanova N."/>
            <person name="Mavromatis K."/>
            <person name="Mikhailova N."/>
            <person name="Pati A."/>
            <person name="Chen A."/>
            <person name="Palaniappan K."/>
            <person name="Hauser L."/>
            <person name="Chang Y.J."/>
            <person name="Jeffries C.D."/>
            <person name="Munk C."/>
            <person name="Kiss H."/>
            <person name="Chain P."/>
            <person name="Han C."/>
            <person name="Brettin T."/>
            <person name="Detter J.C."/>
            <person name="Schuler E."/>
            <person name="Goker M."/>
            <person name="Rohde M."/>
            <person name="Bristow J."/>
            <person name="Eisen J.A."/>
            <person name="Markowitz V."/>
            <person name="Hugenholtz P."/>
            <person name="Kyrpides N.C."/>
            <person name="Klenk H.P."/>
        </authorList>
    </citation>
    <scope>NUCLEOTIDE SEQUENCE [LARGE SCALE GENOMIC DNA]</scope>
    <source>
        <strain evidence="2">ATCC 49802 / DSM 20745 / S 6022</strain>
    </source>
</reference>
<protein>
    <submittedName>
        <fullName evidence="1">Uncharacterized protein</fullName>
    </submittedName>
</protein>
<dbReference type="AlphaFoldDB" id="D1C9F6"/>
<evidence type="ECO:0000313" key="1">
    <source>
        <dbReference type="EMBL" id="ACZ40449.1"/>
    </source>
</evidence>
<reference evidence="2" key="1">
    <citation type="submission" date="2009-11" db="EMBL/GenBank/DDBJ databases">
        <title>The complete chromosome 2 of Sphaerobacter thermophilus DSM 20745.</title>
        <authorList>
            <person name="Lucas S."/>
            <person name="Copeland A."/>
            <person name="Lapidus A."/>
            <person name="Glavina del Rio T."/>
            <person name="Dalin E."/>
            <person name="Tice H."/>
            <person name="Bruce D."/>
            <person name="Goodwin L."/>
            <person name="Pitluck S."/>
            <person name="Kyrpides N."/>
            <person name="Mavromatis K."/>
            <person name="Ivanova N."/>
            <person name="Mikhailova N."/>
            <person name="LaButti K.M."/>
            <person name="Clum A."/>
            <person name="Sun H.I."/>
            <person name="Brettin T."/>
            <person name="Detter J.C."/>
            <person name="Han C."/>
            <person name="Larimer F."/>
            <person name="Land M."/>
            <person name="Hauser L."/>
            <person name="Markowitz V."/>
            <person name="Cheng J.F."/>
            <person name="Hugenholtz P."/>
            <person name="Woyke T."/>
            <person name="Wu D."/>
            <person name="Steenblock K."/>
            <person name="Schneider S."/>
            <person name="Pukall R."/>
            <person name="Goeker M."/>
            <person name="Klenk H.P."/>
            <person name="Eisen J.A."/>
        </authorList>
    </citation>
    <scope>NUCLEOTIDE SEQUENCE [LARGE SCALE GENOMIC DNA]</scope>
    <source>
        <strain evidence="2">ATCC 49802 / DSM 20745 / S 6022</strain>
    </source>
</reference>
<accession>D1C9F6</accession>
<dbReference type="HOGENOM" id="CLU_136239_0_0_0"/>
<name>D1C9F6_SPHTD</name>
<evidence type="ECO:0000313" key="2">
    <source>
        <dbReference type="Proteomes" id="UP000002027"/>
    </source>
</evidence>
<dbReference type="Proteomes" id="UP000002027">
    <property type="component" value="Chromosome 2"/>
</dbReference>
<dbReference type="InParanoid" id="D1C9F6"/>